<evidence type="ECO:0000259" key="1">
    <source>
        <dbReference type="PROSITE" id="PS51186"/>
    </source>
</evidence>
<gene>
    <name evidence="2" type="ORF">LXN57_43170</name>
</gene>
<feature type="domain" description="N-acetyltransferase" evidence="1">
    <location>
        <begin position="25"/>
        <end position="189"/>
    </location>
</feature>
<dbReference type="PROSITE" id="PS51186">
    <property type="entry name" value="GNAT"/>
    <property type="match status" value="1"/>
</dbReference>
<dbReference type="CDD" id="cd04301">
    <property type="entry name" value="NAT_SF"/>
    <property type="match status" value="1"/>
</dbReference>
<dbReference type="RefSeq" id="WP_251804110.1">
    <property type="nucleotide sequence ID" value="NZ_JAMQOL010000076.1"/>
</dbReference>
<name>A0ABT0YE73_9ACTN</name>
<proteinExistence type="predicted"/>
<dbReference type="SUPFAM" id="SSF55729">
    <property type="entry name" value="Acyl-CoA N-acyltransferases (Nat)"/>
    <property type="match status" value="1"/>
</dbReference>
<evidence type="ECO:0000313" key="3">
    <source>
        <dbReference type="Proteomes" id="UP001523216"/>
    </source>
</evidence>
<keyword evidence="3" id="KW-1185">Reference proteome</keyword>
<sequence>MDRRVPLGYPREYERDLRLPDGRAVHLRPVLPTDTAQLADAIRTADPDTLHRRFVGSPPPVTPTLLAHLCTVDYCRRFALVATDPSTGRGIGIARYEATGDDAAEVAVVVDPAWRGAGLATALIELLARAALTRGITTFSAYYLAGNRPVAALVDHLGGGRQIIKEGLAEAAVRLDGARVEAALHALDG</sequence>
<reference evidence="2 3" key="1">
    <citation type="submission" date="2022-06" db="EMBL/GenBank/DDBJ databases">
        <title>Actinoplanes abujensis sp. nov., isolated from Nigerian arid soil.</title>
        <authorList>
            <person name="Ding P."/>
        </authorList>
    </citation>
    <scope>NUCLEOTIDE SEQUENCE [LARGE SCALE GENOMIC DNA]</scope>
    <source>
        <strain evidence="3">TRM88002</strain>
    </source>
</reference>
<dbReference type="Gene3D" id="3.40.630.30">
    <property type="match status" value="1"/>
</dbReference>
<accession>A0ABT0YE73</accession>
<comment type="caution">
    <text evidence="2">The sequence shown here is derived from an EMBL/GenBank/DDBJ whole genome shotgun (WGS) entry which is preliminary data.</text>
</comment>
<evidence type="ECO:0000313" key="2">
    <source>
        <dbReference type="EMBL" id="MCM4084357.1"/>
    </source>
</evidence>
<organism evidence="2 3">
    <name type="scientific">Paractinoplanes hotanensis</name>
    <dbReference type="NCBI Taxonomy" id="2906497"/>
    <lineage>
        <taxon>Bacteria</taxon>
        <taxon>Bacillati</taxon>
        <taxon>Actinomycetota</taxon>
        <taxon>Actinomycetes</taxon>
        <taxon>Micromonosporales</taxon>
        <taxon>Micromonosporaceae</taxon>
        <taxon>Paractinoplanes</taxon>
    </lineage>
</organism>
<dbReference type="InterPro" id="IPR016181">
    <property type="entry name" value="Acyl_CoA_acyltransferase"/>
</dbReference>
<dbReference type="Proteomes" id="UP001523216">
    <property type="component" value="Unassembled WGS sequence"/>
</dbReference>
<protein>
    <submittedName>
        <fullName evidence="2">GNAT family N-acetyltransferase</fullName>
    </submittedName>
</protein>
<dbReference type="EMBL" id="JAMQOL010000076">
    <property type="protein sequence ID" value="MCM4084357.1"/>
    <property type="molecule type" value="Genomic_DNA"/>
</dbReference>
<dbReference type="Pfam" id="PF13302">
    <property type="entry name" value="Acetyltransf_3"/>
    <property type="match status" value="1"/>
</dbReference>
<dbReference type="InterPro" id="IPR000182">
    <property type="entry name" value="GNAT_dom"/>
</dbReference>